<dbReference type="RefSeq" id="WP_163767148.1">
    <property type="nucleotide sequence ID" value="NZ_AP022598.1"/>
</dbReference>
<reference evidence="1 2" key="1">
    <citation type="journal article" date="2019" name="Emerg. Microbes Infect.">
        <title>Comprehensive subspecies identification of 175 nontuberculous mycobacteria species based on 7547 genomic profiles.</title>
        <authorList>
            <person name="Matsumoto Y."/>
            <person name="Kinjo T."/>
            <person name="Motooka D."/>
            <person name="Nabeya D."/>
            <person name="Jung N."/>
            <person name="Uechi K."/>
            <person name="Horii T."/>
            <person name="Iida T."/>
            <person name="Fujita J."/>
            <person name="Nakamura S."/>
        </authorList>
    </citation>
    <scope>NUCLEOTIDE SEQUENCE [LARGE SCALE GENOMIC DNA]</scope>
    <source>
        <strain evidence="1 2">JCM 6367</strain>
    </source>
</reference>
<dbReference type="Proteomes" id="UP000466554">
    <property type="component" value="Chromosome"/>
</dbReference>
<name>A0A7I7U7D3_MYCPF</name>
<sequence>MPEPDVVTIPNVDLVRVGVHEISTGTWRVTPEDLADAVAAHRAGAIRDAVIKLGHTGMGDAAPALGRVSNLQLGESGNVLIGDFHGVPKAVAAVIRRAYPQRSVEGWVNYTDPVSGRGFRFVLTAVALLGAELPGVDGLADLGDVAALYGVAASRVALPSATTPNATEAPRTDTRARAVKVAAARRRRSNRTNGD</sequence>
<dbReference type="EMBL" id="AP022598">
    <property type="protein sequence ID" value="BBY76995.1"/>
    <property type="molecule type" value="Genomic_DNA"/>
</dbReference>
<dbReference type="AlphaFoldDB" id="A0A7I7U7D3"/>
<proteinExistence type="predicted"/>
<organism evidence="1 2">
    <name type="scientific">Mycolicibacterium parafortuitum</name>
    <name type="common">Mycobacterium parafortuitum</name>
    <dbReference type="NCBI Taxonomy" id="39692"/>
    <lineage>
        <taxon>Bacteria</taxon>
        <taxon>Bacillati</taxon>
        <taxon>Actinomycetota</taxon>
        <taxon>Actinomycetes</taxon>
        <taxon>Mycobacteriales</taxon>
        <taxon>Mycobacteriaceae</taxon>
        <taxon>Mycolicibacterium</taxon>
    </lineage>
</organism>
<evidence type="ECO:0000313" key="2">
    <source>
        <dbReference type="Proteomes" id="UP000466554"/>
    </source>
</evidence>
<accession>A0A7I7U7D3</accession>
<evidence type="ECO:0000313" key="1">
    <source>
        <dbReference type="EMBL" id="BBY76995.1"/>
    </source>
</evidence>
<protein>
    <submittedName>
        <fullName evidence="1">Uncharacterized protein</fullName>
    </submittedName>
</protein>
<gene>
    <name evidence="1" type="ORF">MPRF_38940</name>
</gene>